<dbReference type="SMART" id="SM00332">
    <property type="entry name" value="PP2Cc"/>
    <property type="match status" value="1"/>
</dbReference>
<feature type="domain" description="RecA family profile 1" evidence="37">
    <location>
        <begin position="67"/>
        <end position="257"/>
    </location>
</feature>
<dbReference type="Pfam" id="PF08423">
    <property type="entry name" value="Rad51"/>
    <property type="match status" value="1"/>
</dbReference>
<proteinExistence type="inferred from homology"/>
<dbReference type="FunFam" id="3.60.40.10:FF:000021">
    <property type="entry name" value="Protein phosphatase, Mg2+/Mn2+-dependent, 1E"/>
    <property type="match status" value="1"/>
</dbReference>
<keyword evidence="11" id="KW-0677">Repeat</keyword>
<keyword evidence="19" id="KW-0496">Mitochondrion</keyword>
<dbReference type="InterPro" id="IPR013632">
    <property type="entry name" value="Rad51_C"/>
</dbReference>
<dbReference type="EC" id="3.1.3.16" evidence="7"/>
<dbReference type="PANTHER" id="PTHR46239:SF1">
    <property type="entry name" value="DNA REPAIR PROTEIN RAD51 HOMOLOG 3"/>
    <property type="match status" value="1"/>
</dbReference>
<evidence type="ECO:0000256" key="29">
    <source>
        <dbReference type="ARBA" id="ARBA00075580"/>
    </source>
</evidence>
<dbReference type="eggNOG" id="KOG0698">
    <property type="taxonomic scope" value="Eukaryota"/>
</dbReference>
<dbReference type="GO" id="GO:0033063">
    <property type="term" value="C:Rad51B-Rad51C-Rad51D-XRCC2 complex"/>
    <property type="evidence" value="ECO:0007669"/>
    <property type="project" value="TreeGrafter"/>
</dbReference>
<dbReference type="GO" id="GO:0004722">
    <property type="term" value="F:protein serine/threonine phosphatase activity"/>
    <property type="evidence" value="ECO:0007669"/>
    <property type="project" value="UniProtKB-EC"/>
</dbReference>
<evidence type="ECO:0000256" key="4">
    <source>
        <dbReference type="ARBA" id="ARBA00004173"/>
    </source>
</evidence>
<evidence type="ECO:0000256" key="30">
    <source>
        <dbReference type="ARBA" id="ARBA00075701"/>
    </source>
</evidence>
<evidence type="ECO:0000256" key="35">
    <source>
        <dbReference type="RuleBase" id="RU003465"/>
    </source>
</evidence>
<evidence type="ECO:0000256" key="2">
    <source>
        <dbReference type="ARBA" id="ARBA00001946"/>
    </source>
</evidence>
<evidence type="ECO:0000256" key="1">
    <source>
        <dbReference type="ARBA" id="ARBA00001936"/>
    </source>
</evidence>
<gene>
    <name evidence="39" type="ORF">D623_10005409</name>
</gene>
<reference evidence="39 40" key="1">
    <citation type="journal article" date="2013" name="Nat. Commun.">
        <title>Genome analysis reveals insights into physiology and longevity of the Brandt's bat Myotis brandtii.</title>
        <authorList>
            <person name="Seim I."/>
            <person name="Fang X."/>
            <person name="Xiong Z."/>
            <person name="Lobanov A.V."/>
            <person name="Huang Z."/>
            <person name="Ma S."/>
            <person name="Feng Y."/>
            <person name="Turanov A.A."/>
            <person name="Zhu Y."/>
            <person name="Lenz T.L."/>
            <person name="Gerashchenko M.V."/>
            <person name="Fan D."/>
            <person name="Hee Yim S."/>
            <person name="Yao X."/>
            <person name="Jordan D."/>
            <person name="Xiong Y."/>
            <person name="Ma Y."/>
            <person name="Lyapunov A.N."/>
            <person name="Chen G."/>
            <person name="Kulakova O.I."/>
            <person name="Sun Y."/>
            <person name="Lee S.G."/>
            <person name="Bronson R.T."/>
            <person name="Moskalev A.A."/>
            <person name="Sunyaev S.R."/>
            <person name="Zhang G."/>
            <person name="Krogh A."/>
            <person name="Wang J."/>
            <person name="Gladyshev V.N."/>
        </authorList>
    </citation>
    <scope>NUCLEOTIDE SEQUENCE [LARGE SCALE GENOMIC DNA]</scope>
</reference>
<evidence type="ECO:0000256" key="18">
    <source>
        <dbReference type="ARBA" id="ARBA00023125"/>
    </source>
</evidence>
<dbReference type="InterPro" id="IPR052093">
    <property type="entry name" value="HR_Repair_Mediator"/>
</dbReference>
<dbReference type="Gene3D" id="3.40.50.300">
    <property type="entry name" value="P-loop containing nucleotide triphosphate hydrolases"/>
    <property type="match status" value="1"/>
</dbReference>
<feature type="region of interest" description="Disordered" evidence="36">
    <location>
        <begin position="683"/>
        <end position="725"/>
    </location>
</feature>
<dbReference type="PROSITE" id="PS01032">
    <property type="entry name" value="PPM_1"/>
    <property type="match status" value="1"/>
</dbReference>
<dbReference type="AlphaFoldDB" id="S7NYN8"/>
<accession>S7NYN8</accession>
<keyword evidence="40" id="KW-1185">Reference proteome</keyword>
<evidence type="ECO:0000256" key="3">
    <source>
        <dbReference type="ARBA" id="ARBA00004123"/>
    </source>
</evidence>
<dbReference type="Proteomes" id="UP000052978">
    <property type="component" value="Unassembled WGS sequence"/>
</dbReference>
<evidence type="ECO:0000256" key="7">
    <source>
        <dbReference type="ARBA" id="ARBA00013081"/>
    </source>
</evidence>
<evidence type="ECO:0000256" key="16">
    <source>
        <dbReference type="ARBA" id="ARBA00022842"/>
    </source>
</evidence>
<dbReference type="PROSITE" id="PS51746">
    <property type="entry name" value="PPM_2"/>
    <property type="match status" value="1"/>
</dbReference>
<dbReference type="GO" id="GO:0033065">
    <property type="term" value="C:Rad51C-XRCC3 complex"/>
    <property type="evidence" value="ECO:0007669"/>
    <property type="project" value="TreeGrafter"/>
</dbReference>
<dbReference type="SUPFAM" id="SSF52540">
    <property type="entry name" value="P-loop containing nucleoside triphosphate hydrolases"/>
    <property type="match status" value="1"/>
</dbReference>
<dbReference type="GO" id="GO:0048471">
    <property type="term" value="C:perinuclear region of cytoplasm"/>
    <property type="evidence" value="ECO:0007669"/>
    <property type="project" value="UniProtKB-SubCell"/>
</dbReference>
<keyword evidence="20" id="KW-0233">DNA recombination</keyword>
<dbReference type="InterPro" id="IPR036457">
    <property type="entry name" value="PPM-type-like_dom_sf"/>
</dbReference>
<dbReference type="GO" id="GO:0000400">
    <property type="term" value="F:four-way junction DNA binding"/>
    <property type="evidence" value="ECO:0007669"/>
    <property type="project" value="TreeGrafter"/>
</dbReference>
<comment type="similarity">
    <text evidence="6">Belongs to the RecA family. RAD51 subfamily.</text>
</comment>
<dbReference type="InterPro" id="IPR020588">
    <property type="entry name" value="RecA_ATP-bd"/>
</dbReference>
<protein>
    <recommendedName>
        <fullName evidence="24">DNA repair protein RAD51 homolog 3</fullName>
        <ecNumber evidence="7">3.1.3.16</ecNumber>
    </recommendedName>
    <alternativeName>
        <fullName evidence="32">Ca(2+)/calmodulin-dependent protein kinase phosphatase N</fullName>
    </alternativeName>
    <alternativeName>
        <fullName evidence="29">CaMKP-nucleus</fullName>
    </alternativeName>
    <alternativeName>
        <fullName evidence="30">Partner of PIX 1</fullName>
    </alternativeName>
    <alternativeName>
        <fullName evidence="33">Partner of PIX-alpha</fullName>
    </alternativeName>
    <alternativeName>
        <fullName evidence="28">Protein phosphatase 1E</fullName>
    </alternativeName>
    <alternativeName>
        <fullName evidence="31">RAD51 homolog C</fullName>
    </alternativeName>
    <alternativeName>
        <fullName evidence="34">RAD51-like protein 2</fullName>
    </alternativeName>
</protein>
<evidence type="ECO:0000256" key="12">
    <source>
        <dbReference type="ARBA" id="ARBA00022741"/>
    </source>
</evidence>
<keyword evidence="12" id="KW-0547">Nucleotide-binding</keyword>
<evidence type="ECO:0000259" key="37">
    <source>
        <dbReference type="PROSITE" id="PS50162"/>
    </source>
</evidence>
<evidence type="ECO:0000256" key="28">
    <source>
        <dbReference type="ARBA" id="ARBA00070214"/>
    </source>
</evidence>
<keyword evidence="21" id="KW-0234">DNA repair</keyword>
<keyword evidence="9" id="KW-0597">Phosphoprotein</keyword>
<evidence type="ECO:0000256" key="36">
    <source>
        <dbReference type="SAM" id="MobiDB-lite"/>
    </source>
</evidence>
<dbReference type="CDD" id="cd19492">
    <property type="entry name" value="Rad51C"/>
    <property type="match status" value="1"/>
</dbReference>
<evidence type="ECO:0000256" key="5">
    <source>
        <dbReference type="ARBA" id="ARBA00004556"/>
    </source>
</evidence>
<keyword evidence="17 35" id="KW-0904">Protein phosphatase</keyword>
<evidence type="ECO:0000313" key="39">
    <source>
        <dbReference type="EMBL" id="EPQ02793.1"/>
    </source>
</evidence>
<comment type="similarity">
    <text evidence="35">Belongs to the PP2C family.</text>
</comment>
<dbReference type="GO" id="GO:0005739">
    <property type="term" value="C:mitochondrion"/>
    <property type="evidence" value="ECO:0007669"/>
    <property type="project" value="UniProtKB-SubCell"/>
</dbReference>
<evidence type="ECO:0000256" key="20">
    <source>
        <dbReference type="ARBA" id="ARBA00023172"/>
    </source>
</evidence>
<dbReference type="InterPro" id="IPR001932">
    <property type="entry name" value="PPM-type_phosphatase-like_dom"/>
</dbReference>
<name>S7NYN8_MYOBR</name>
<evidence type="ECO:0000256" key="9">
    <source>
        <dbReference type="ARBA" id="ARBA00022553"/>
    </source>
</evidence>
<evidence type="ECO:0000256" key="24">
    <source>
        <dbReference type="ARBA" id="ARBA00040674"/>
    </source>
</evidence>
<keyword evidence="15" id="KW-0067">ATP-binding</keyword>
<evidence type="ECO:0000256" key="8">
    <source>
        <dbReference type="ARBA" id="ARBA00022490"/>
    </source>
</evidence>
<keyword evidence="13" id="KW-0227">DNA damage</keyword>
<evidence type="ECO:0000256" key="17">
    <source>
        <dbReference type="ARBA" id="ARBA00022912"/>
    </source>
</evidence>
<evidence type="ECO:0000256" key="6">
    <source>
        <dbReference type="ARBA" id="ARBA00007095"/>
    </source>
</evidence>
<dbReference type="GO" id="GO:0000707">
    <property type="term" value="P:meiotic DNA recombinase assembly"/>
    <property type="evidence" value="ECO:0007669"/>
    <property type="project" value="TreeGrafter"/>
</dbReference>
<evidence type="ECO:0000256" key="22">
    <source>
        <dbReference type="ARBA" id="ARBA00023211"/>
    </source>
</evidence>
<evidence type="ECO:0000256" key="21">
    <source>
        <dbReference type="ARBA" id="ARBA00023204"/>
    </source>
</evidence>
<dbReference type="CDD" id="cd00143">
    <property type="entry name" value="PP2Cc"/>
    <property type="match status" value="1"/>
</dbReference>
<evidence type="ECO:0000259" key="38">
    <source>
        <dbReference type="PROSITE" id="PS51746"/>
    </source>
</evidence>
<dbReference type="GO" id="GO:0008821">
    <property type="term" value="F:crossover junction DNA endonuclease activity"/>
    <property type="evidence" value="ECO:0007669"/>
    <property type="project" value="TreeGrafter"/>
</dbReference>
<evidence type="ECO:0000256" key="10">
    <source>
        <dbReference type="ARBA" id="ARBA00022723"/>
    </source>
</evidence>
<dbReference type="GO" id="GO:0046872">
    <property type="term" value="F:metal ion binding"/>
    <property type="evidence" value="ECO:0007669"/>
    <property type="project" value="UniProtKB-KW"/>
</dbReference>
<evidence type="ECO:0000256" key="31">
    <source>
        <dbReference type="ARBA" id="ARBA00078130"/>
    </source>
</evidence>
<evidence type="ECO:0000313" key="40">
    <source>
        <dbReference type="Proteomes" id="UP000052978"/>
    </source>
</evidence>
<keyword evidence="22" id="KW-0464">Manganese</keyword>
<comment type="cofactor">
    <cofactor evidence="1">
        <name>Mn(2+)</name>
        <dbReference type="ChEBI" id="CHEBI:29035"/>
    </cofactor>
</comment>
<dbReference type="InterPro" id="IPR027417">
    <property type="entry name" value="P-loop_NTPase"/>
</dbReference>
<evidence type="ECO:0000256" key="25">
    <source>
        <dbReference type="ARBA" id="ARBA00047761"/>
    </source>
</evidence>
<evidence type="ECO:0000256" key="32">
    <source>
        <dbReference type="ARBA" id="ARBA00078590"/>
    </source>
</evidence>
<feature type="compositionally biased region" description="Basic and acidic residues" evidence="36">
    <location>
        <begin position="705"/>
        <end position="714"/>
    </location>
</feature>
<dbReference type="FunFam" id="3.40.50.300:FF:001103">
    <property type="entry name" value="DNA repair protein RAD51 homolog 3"/>
    <property type="match status" value="1"/>
</dbReference>
<evidence type="ECO:0000256" key="26">
    <source>
        <dbReference type="ARBA" id="ARBA00048336"/>
    </source>
</evidence>
<evidence type="ECO:0000256" key="33">
    <source>
        <dbReference type="ARBA" id="ARBA00079435"/>
    </source>
</evidence>
<keyword evidence="16" id="KW-0460">Magnesium</keyword>
<evidence type="ECO:0000256" key="11">
    <source>
        <dbReference type="ARBA" id="ARBA00022737"/>
    </source>
</evidence>
<comment type="catalytic activity">
    <reaction evidence="25">
        <text>O-phospho-L-seryl-[protein] + H2O = L-seryl-[protein] + phosphate</text>
        <dbReference type="Rhea" id="RHEA:20629"/>
        <dbReference type="Rhea" id="RHEA-COMP:9863"/>
        <dbReference type="Rhea" id="RHEA-COMP:11604"/>
        <dbReference type="ChEBI" id="CHEBI:15377"/>
        <dbReference type="ChEBI" id="CHEBI:29999"/>
        <dbReference type="ChEBI" id="CHEBI:43474"/>
        <dbReference type="ChEBI" id="CHEBI:83421"/>
        <dbReference type="EC" id="3.1.3.16"/>
    </reaction>
</comment>
<dbReference type="Pfam" id="PF00481">
    <property type="entry name" value="PP2C"/>
    <property type="match status" value="1"/>
</dbReference>
<evidence type="ECO:0000256" key="19">
    <source>
        <dbReference type="ARBA" id="ARBA00023128"/>
    </source>
</evidence>
<evidence type="ECO:0000256" key="13">
    <source>
        <dbReference type="ARBA" id="ARBA00022763"/>
    </source>
</evidence>
<evidence type="ECO:0000256" key="15">
    <source>
        <dbReference type="ARBA" id="ARBA00022840"/>
    </source>
</evidence>
<dbReference type="EMBL" id="KE161260">
    <property type="protein sequence ID" value="EPQ02793.1"/>
    <property type="molecule type" value="Genomic_DNA"/>
</dbReference>
<dbReference type="Gene3D" id="3.60.40.10">
    <property type="entry name" value="PPM-type phosphatase domain"/>
    <property type="match status" value="1"/>
</dbReference>
<comment type="subcellular location">
    <subcellularLocation>
        <location evidence="5">Cytoplasm</location>
        <location evidence="5">Perinuclear region</location>
    </subcellularLocation>
    <subcellularLocation>
        <location evidence="4">Mitochondrion</location>
    </subcellularLocation>
    <subcellularLocation>
        <location evidence="3">Nucleus</location>
    </subcellularLocation>
</comment>
<feature type="domain" description="PPM-type phosphatase" evidence="38">
    <location>
        <begin position="418"/>
        <end position="675"/>
    </location>
</feature>
<dbReference type="GO" id="GO:0007131">
    <property type="term" value="P:reciprocal meiotic recombination"/>
    <property type="evidence" value="ECO:0007669"/>
    <property type="project" value="TreeGrafter"/>
</dbReference>
<evidence type="ECO:0000256" key="34">
    <source>
        <dbReference type="ARBA" id="ARBA00079681"/>
    </source>
</evidence>
<comment type="catalytic activity">
    <reaction evidence="26">
        <text>O-phospho-L-threonyl-[protein] + H2O = L-threonyl-[protein] + phosphate</text>
        <dbReference type="Rhea" id="RHEA:47004"/>
        <dbReference type="Rhea" id="RHEA-COMP:11060"/>
        <dbReference type="Rhea" id="RHEA-COMP:11605"/>
        <dbReference type="ChEBI" id="CHEBI:15377"/>
        <dbReference type="ChEBI" id="CHEBI:30013"/>
        <dbReference type="ChEBI" id="CHEBI:43474"/>
        <dbReference type="ChEBI" id="CHEBI:61977"/>
        <dbReference type="EC" id="3.1.3.16"/>
    </reaction>
</comment>
<dbReference type="GO" id="GO:0005657">
    <property type="term" value="C:replication fork"/>
    <property type="evidence" value="ECO:0007669"/>
    <property type="project" value="TreeGrafter"/>
</dbReference>
<dbReference type="PANTHER" id="PTHR46239">
    <property type="entry name" value="DNA REPAIR PROTEIN RAD51 HOMOLOG 3 RAD51C"/>
    <property type="match status" value="1"/>
</dbReference>
<evidence type="ECO:0000256" key="23">
    <source>
        <dbReference type="ARBA" id="ARBA00023242"/>
    </source>
</evidence>
<dbReference type="GO" id="GO:0140664">
    <property type="term" value="F:ATP-dependent DNA damage sensor activity"/>
    <property type="evidence" value="ECO:0007669"/>
    <property type="project" value="InterPro"/>
</dbReference>
<evidence type="ECO:0000256" key="27">
    <source>
        <dbReference type="ARBA" id="ARBA00063519"/>
    </source>
</evidence>
<dbReference type="PROSITE" id="PS50162">
    <property type="entry name" value="RECA_2"/>
    <property type="match status" value="1"/>
</dbReference>
<organism evidence="39 40">
    <name type="scientific">Myotis brandtii</name>
    <name type="common">Brandt's bat</name>
    <dbReference type="NCBI Taxonomy" id="109478"/>
    <lineage>
        <taxon>Eukaryota</taxon>
        <taxon>Metazoa</taxon>
        <taxon>Chordata</taxon>
        <taxon>Craniata</taxon>
        <taxon>Vertebrata</taxon>
        <taxon>Euteleostomi</taxon>
        <taxon>Mammalia</taxon>
        <taxon>Eutheria</taxon>
        <taxon>Laurasiatheria</taxon>
        <taxon>Chiroptera</taxon>
        <taxon>Yangochiroptera</taxon>
        <taxon>Vespertilionidae</taxon>
        <taxon>Myotis</taxon>
    </lineage>
</organism>
<keyword evidence="10" id="KW-0479">Metal-binding</keyword>
<dbReference type="SUPFAM" id="SSF81606">
    <property type="entry name" value="PP2C-like"/>
    <property type="match status" value="1"/>
</dbReference>
<keyword evidence="18" id="KW-0238">DNA-binding</keyword>
<keyword evidence="8" id="KW-0963">Cytoplasm</keyword>
<comment type="cofactor">
    <cofactor evidence="2">
        <name>Mg(2+)</name>
        <dbReference type="ChEBI" id="CHEBI:18420"/>
    </cofactor>
</comment>
<dbReference type="InterPro" id="IPR000222">
    <property type="entry name" value="PP2C_BS"/>
</dbReference>
<keyword evidence="23" id="KW-0539">Nucleus</keyword>
<sequence length="942" mass="105525">MVSAGFQTAEELLEVKPSELSKEVGISKEEALEALQIIRRECLTDKPRHAESGKKCTALDLLEQEHTQNFIITFCSALDNILGGGVPLTKTTEICGAPGVGKTQLCMQLAVDVQIPECFGGVEGEAVFIDTEGSFMVDRVIDLATACIQHLQLIAGTSMEEAHPKALENFTLENILSHIYYFRCHDYTELLAQVYLLSEFLSEHSKVRLVIVDGIAFPFRHDFDDLSLRTRLLNGLAQQMISLANNHRLAVILTNQMTTKIDKNQAMLIPALGESWGHAATIRLIFHWDQKQRLATLYKSPSQKESTVPFQITVKFTPTFILCLSELIPKLQKSIANLSVSINCPSFLAAALARATSDEVLQSDLSAHYIPKEADGTEGTVEIETVKLARSVFSKLHEICCSWVKDFPLRRRPQLYYETSIHAIKNMRRKMEDKHVCIPDFNMLFNLEDQEEQAYFAVFDGHGGVDAAIYASIHLHVNLVRQEMFPHDPAEALCRAFRVTDERFVQKAARESLRCGTTGVVTFIRGNMLHVAWVGDSQVMLVRKGQAVELMKPHKPDREDEKQRIEALGGCVVWFGAWRVNGSLSVSRAIGDAEHKPYICGDADSASTVLDGTEDYLILACDGFYDTVNPDEAVKVVSDHLKENNGDSSMVAHKLVASARDAGSSDNITVIVVFLRDMNKAENVSEESDWTENSFQGGQEDGGDDKENHGECKRPWPQHQCSAPADLGYDGRVDSFTDRTSLSPESQINVLEDPGYLDLTQVEASKPHSAQFLPPVEMFGPGAPKKANLINELIMEKESVQSSLSEWSGAGEFPSSFNLGSTGQQIHRMESVSPVCPRLENEQLKFLGNRVSRLAHLRYHFSKRWHGFRFNPKFNSFLPAQEPSHKVGTSLFSLTSRGKRNRMLRSSLPWRQDSWKDYNENMRKLRKSNDIPYPDLPWSCKI</sequence>
<comment type="subunit">
    <text evidence="27">Heterotrimer. Interacts with PAX1 and ARHGEF6 (or ARHGEF7).</text>
</comment>
<keyword evidence="14 35" id="KW-0378">Hydrolase</keyword>
<evidence type="ECO:0000256" key="14">
    <source>
        <dbReference type="ARBA" id="ARBA00022801"/>
    </source>
</evidence>
<dbReference type="GO" id="GO:0005524">
    <property type="term" value="F:ATP binding"/>
    <property type="evidence" value="ECO:0007669"/>
    <property type="project" value="UniProtKB-KW"/>
</dbReference>